<evidence type="ECO:0000313" key="3">
    <source>
        <dbReference type="Proteomes" id="UP000675163"/>
    </source>
</evidence>
<protein>
    <submittedName>
        <fullName evidence="2">ParB family chromosome partitioning protein</fullName>
    </submittedName>
</protein>
<proteinExistence type="predicted"/>
<keyword evidence="3" id="KW-1185">Reference proteome</keyword>
<name>A0A940T101_9MICO</name>
<dbReference type="AlphaFoldDB" id="A0A940T101"/>
<reference evidence="2" key="1">
    <citation type="submission" date="2021-02" db="EMBL/GenBank/DDBJ databases">
        <title>Sequencing the genomes of 1000 actinobacteria strains.</title>
        <authorList>
            <person name="Klenk H.-P."/>
        </authorList>
    </citation>
    <scope>NUCLEOTIDE SEQUENCE</scope>
    <source>
        <strain evidence="2">DSM 22850</strain>
    </source>
</reference>
<organism evidence="2 3">
    <name type="scientific">Leucobacter exalbidus</name>
    <dbReference type="NCBI Taxonomy" id="662960"/>
    <lineage>
        <taxon>Bacteria</taxon>
        <taxon>Bacillati</taxon>
        <taxon>Actinomycetota</taxon>
        <taxon>Actinomycetes</taxon>
        <taxon>Micrococcales</taxon>
        <taxon>Microbacteriaceae</taxon>
        <taxon>Leucobacter</taxon>
    </lineage>
</organism>
<gene>
    <name evidence="2" type="ORF">JOF28_001602</name>
</gene>
<accession>A0A940T101</accession>
<sequence>MAAIKQLGWQHVKVWVRSGISGDLAHLLAEQDDNMLHKPLTQLEGAALYREIKAHMAEDAARRQEASRFSSENQPGSDGAANFAPPSESPGQTRAQAAAMIPDGASHTTLEKINYLQQIAEDQDQSETVRVGVAAELELIGSGGPVHPSYLRARQLVAEADSDAPEEDVAKLAEEALARLKSTPRTKRCSSPSPQTNRADDDEPWPVRAFVVTWTELDGWWRHFDVDDLALKLSAAEVELFLRAVDATSDFAERLRTALDTNVDTAEQPMEIRNLRAI</sequence>
<comment type="caution">
    <text evidence="2">The sequence shown here is derived from an EMBL/GenBank/DDBJ whole genome shotgun (WGS) entry which is preliminary data.</text>
</comment>
<dbReference type="EMBL" id="JAFIDA010000001">
    <property type="protein sequence ID" value="MBP1326370.1"/>
    <property type="molecule type" value="Genomic_DNA"/>
</dbReference>
<feature type="region of interest" description="Disordered" evidence="1">
    <location>
        <begin position="182"/>
        <end position="202"/>
    </location>
</feature>
<evidence type="ECO:0000313" key="2">
    <source>
        <dbReference type="EMBL" id="MBP1326370.1"/>
    </source>
</evidence>
<evidence type="ECO:0000256" key="1">
    <source>
        <dbReference type="SAM" id="MobiDB-lite"/>
    </source>
</evidence>
<feature type="region of interest" description="Disordered" evidence="1">
    <location>
        <begin position="59"/>
        <end position="96"/>
    </location>
</feature>
<dbReference type="Proteomes" id="UP000675163">
    <property type="component" value="Unassembled WGS sequence"/>
</dbReference>
<feature type="compositionally biased region" description="Polar residues" evidence="1">
    <location>
        <begin position="67"/>
        <end position="76"/>
    </location>
</feature>